<dbReference type="AlphaFoldDB" id="A0A060D9X2"/>
<protein>
    <submittedName>
        <fullName evidence="1">Uncharacterized protein</fullName>
    </submittedName>
</protein>
<dbReference type="EMBL" id="CP006628">
    <property type="protein sequence ID" value="AIB09873.1"/>
    <property type="molecule type" value="Genomic_DNA"/>
</dbReference>
<evidence type="ECO:0000313" key="4">
    <source>
        <dbReference type="EMBL" id="AIB09873.1"/>
    </source>
</evidence>
<reference evidence="1 7" key="1">
    <citation type="journal article" date="2014" name="BMC Genomics">
        <title>Nucleomorph and plastid genome sequences of the chlorarachniophyte Lotharella oceanica: convergent reductive evolution and frequent recombination in nucleomorph-bearing algae.</title>
        <authorList>
            <person name="Tanifuji G."/>
            <person name="Onodera N.T."/>
            <person name="Brown M.W."/>
            <person name="Curtis B.A."/>
            <person name="Roger A.J."/>
            <person name="Ka-Shu Wong G."/>
            <person name="Melkonian M."/>
            <person name="Archibald J.M."/>
        </authorList>
    </citation>
    <scope>NUCLEOTIDE SEQUENCE [LARGE SCALE GENOMIC DNA]</scope>
    <source>
        <strain evidence="1 7">CCMP622</strain>
    </source>
</reference>
<dbReference type="Proteomes" id="UP000243670">
    <property type="component" value="Nucleomorph 2"/>
</dbReference>
<dbReference type="Proteomes" id="UP000243670">
    <property type="component" value="Nucleomorph 1"/>
</dbReference>
<dbReference type="EMBL" id="CP006628">
    <property type="protein sequence ID" value="AIB09743.1"/>
    <property type="molecule type" value="Genomic_DNA"/>
</dbReference>
<dbReference type="Proteomes" id="UP000243670">
    <property type="component" value="Nucleomorph 3"/>
</dbReference>
<sequence length="269" mass="30265">MQLGEDPVLKYEKRSGVSWGDFTKETGTEPIETAYRMVKNCILIPEIARTLICPTAITEAYLKGQAYALWKSGEHKYEKKDYTTRCRRGQRSDFNFTNYHKKPEGDGVATPVSNRDMTVTVTTQMNTFSTGANDFNGDFFAFYLQKLATPPSHCGEADTVHQKFDDLSNQVLASWAQQLYDRACIQFSLNYKVAKTLKDEKTLATDVIIGTAREQKKFIKRFLPDVDPYSLLTQSELHRLMGVYVESIEDGCMAMSSVGNGTSGKVVVP</sequence>
<keyword evidence="1" id="KW-0542">Nucleomorph</keyword>
<evidence type="ECO:0000313" key="7">
    <source>
        <dbReference type="Proteomes" id="UP000243670"/>
    </source>
</evidence>
<evidence type="ECO:0000313" key="1">
    <source>
        <dbReference type="EMBL" id="AIB09527.1"/>
    </source>
</evidence>
<proteinExistence type="predicted"/>
<evidence type="ECO:0000313" key="2">
    <source>
        <dbReference type="EMBL" id="AIB09670.1"/>
    </source>
</evidence>
<dbReference type="EMBL" id="CP006627">
    <property type="protein sequence ID" value="AIB09670.1"/>
    <property type="molecule type" value="Genomic_DNA"/>
</dbReference>
<evidence type="ECO:0000313" key="3">
    <source>
        <dbReference type="EMBL" id="AIB09743.1"/>
    </source>
</evidence>
<gene>
    <name evidence="2" type="ORF">M951_chr1191</name>
    <name evidence="1" type="ORF">M951_chr140</name>
    <name evidence="4" type="ORF">M951_chr2181</name>
    <name evidence="3" type="ORF">M951_chr240</name>
    <name evidence="6" type="ORF">M951_chr3165</name>
    <name evidence="5" type="ORF">M951_chr340</name>
</gene>
<dbReference type="EMBL" id="CP006629">
    <property type="protein sequence ID" value="AIB09946.1"/>
    <property type="molecule type" value="Genomic_DNA"/>
</dbReference>
<evidence type="ECO:0000313" key="6">
    <source>
        <dbReference type="EMBL" id="AIB10062.1"/>
    </source>
</evidence>
<organism evidence="1 7">
    <name type="scientific">Lotharella oceanica</name>
    <dbReference type="NCBI Taxonomy" id="641309"/>
    <lineage>
        <taxon>Eukaryota</taxon>
        <taxon>Sar</taxon>
        <taxon>Rhizaria</taxon>
        <taxon>Cercozoa</taxon>
        <taxon>Chlorarachniophyceae</taxon>
        <taxon>Lotharella</taxon>
    </lineage>
</organism>
<name>A0A060D9X2_9EUKA</name>
<evidence type="ECO:0000313" key="5">
    <source>
        <dbReference type="EMBL" id="AIB09946.1"/>
    </source>
</evidence>
<dbReference type="EMBL" id="CP006629">
    <property type="protein sequence ID" value="AIB10062.1"/>
    <property type="molecule type" value="Genomic_DNA"/>
</dbReference>
<dbReference type="EMBL" id="CP006627">
    <property type="protein sequence ID" value="AIB09527.1"/>
    <property type="molecule type" value="Genomic_DNA"/>
</dbReference>
<geneLocation type="nucleomorph" evidence="1"/>
<accession>A0A060D9X2</accession>